<evidence type="ECO:0000313" key="3">
    <source>
        <dbReference type="Proteomes" id="UP000318704"/>
    </source>
</evidence>
<feature type="transmembrane region" description="Helical" evidence="1">
    <location>
        <begin position="96"/>
        <end position="123"/>
    </location>
</feature>
<feature type="transmembrane region" description="Helical" evidence="1">
    <location>
        <begin position="262"/>
        <end position="281"/>
    </location>
</feature>
<gene>
    <name evidence="2" type="ORF">V144x_05930</name>
</gene>
<feature type="transmembrane region" description="Helical" evidence="1">
    <location>
        <begin position="50"/>
        <end position="75"/>
    </location>
</feature>
<feature type="transmembrane region" description="Helical" evidence="1">
    <location>
        <begin position="26"/>
        <end position="44"/>
    </location>
</feature>
<evidence type="ECO:0000256" key="1">
    <source>
        <dbReference type="SAM" id="Phobius"/>
    </source>
</evidence>
<reference evidence="2 3" key="1">
    <citation type="submission" date="2019-03" db="EMBL/GenBank/DDBJ databases">
        <title>Deep-cultivation of Planctomycetes and their phenomic and genomic characterization uncovers novel biology.</title>
        <authorList>
            <person name="Wiegand S."/>
            <person name="Jogler M."/>
            <person name="Boedeker C."/>
            <person name="Pinto D."/>
            <person name="Vollmers J."/>
            <person name="Rivas-Marin E."/>
            <person name="Kohn T."/>
            <person name="Peeters S.H."/>
            <person name="Heuer A."/>
            <person name="Rast P."/>
            <person name="Oberbeckmann S."/>
            <person name="Bunk B."/>
            <person name="Jeske O."/>
            <person name="Meyerdierks A."/>
            <person name="Storesund J.E."/>
            <person name="Kallscheuer N."/>
            <person name="Luecker S."/>
            <person name="Lage O.M."/>
            <person name="Pohl T."/>
            <person name="Merkel B.J."/>
            <person name="Hornburger P."/>
            <person name="Mueller R.-W."/>
            <person name="Bruemmer F."/>
            <person name="Labrenz M."/>
            <person name="Spormann A.M."/>
            <person name="Op den Camp H."/>
            <person name="Overmann J."/>
            <person name="Amann R."/>
            <person name="Jetten M.S.M."/>
            <person name="Mascher T."/>
            <person name="Medema M.H."/>
            <person name="Devos D.P."/>
            <person name="Kaster A.-K."/>
            <person name="Ovreas L."/>
            <person name="Rohde M."/>
            <person name="Galperin M.Y."/>
            <person name="Jogler C."/>
        </authorList>
    </citation>
    <scope>NUCLEOTIDE SEQUENCE [LARGE SCALE GENOMIC DNA]</scope>
    <source>
        <strain evidence="2 3">V144</strain>
    </source>
</reference>
<keyword evidence="1" id="KW-1133">Transmembrane helix</keyword>
<sequence length="414" mass="46514">MQTSSDTNNKVSVQTLAELGPLPMKVALGCSVLLPVAFVLGFLMDNGTELFAFSYLQSTFFFLSISLGALFFVLIQQLTRAGWSVVLRRISEFISMGVIPLAVLVLPIVLVTLSGSDVLYQWASSKNVAGDHLLQAKAPYLNSGFFALRYVIYFGSWIFLARFFLNKSVAQDENGDPELTLLMERRSGPAILLYAFTISFAAIDFIMSLDAHWFSTIFGVYYFAAGLVGFFSTLAITLIYLRSKGLLQEPINVEHLHDVGKLLFAFNCFWAYIAISQYLLIWYANIPEETVFFLHRQEHGWGIISLTLVIGHFAIPFVFFMSRWMKRNPKTLFFWAAYLLVMNWIDIFWLVMPNVKSGSGESLGVSFAMILINICCTVGVGGIYVAGLLKFAGEKSVMPVRDPRLEESLKFHNI</sequence>
<dbReference type="KEGG" id="gaw:V144x_05930"/>
<dbReference type="AlphaFoldDB" id="A0A517VQ91"/>
<protein>
    <recommendedName>
        <fullName evidence="4">Quinol:cytochrome C oxidoreductase</fullName>
    </recommendedName>
</protein>
<organism evidence="2 3">
    <name type="scientific">Gimesia aquarii</name>
    <dbReference type="NCBI Taxonomy" id="2527964"/>
    <lineage>
        <taxon>Bacteria</taxon>
        <taxon>Pseudomonadati</taxon>
        <taxon>Planctomycetota</taxon>
        <taxon>Planctomycetia</taxon>
        <taxon>Planctomycetales</taxon>
        <taxon>Planctomycetaceae</taxon>
        <taxon>Gimesia</taxon>
    </lineage>
</organism>
<feature type="transmembrane region" description="Helical" evidence="1">
    <location>
        <begin position="332"/>
        <end position="352"/>
    </location>
</feature>
<feature type="transmembrane region" description="Helical" evidence="1">
    <location>
        <begin position="364"/>
        <end position="389"/>
    </location>
</feature>
<dbReference type="PANTHER" id="PTHR43044">
    <property type="match status" value="1"/>
</dbReference>
<keyword evidence="1" id="KW-0472">Membrane</keyword>
<keyword evidence="1" id="KW-0812">Transmembrane</keyword>
<proteinExistence type="predicted"/>
<feature type="transmembrane region" description="Helical" evidence="1">
    <location>
        <begin position="191"/>
        <end position="214"/>
    </location>
</feature>
<feature type="transmembrane region" description="Helical" evidence="1">
    <location>
        <begin position="143"/>
        <end position="165"/>
    </location>
</feature>
<accession>A0A517VQ91</accession>
<dbReference type="Proteomes" id="UP000318704">
    <property type="component" value="Chromosome"/>
</dbReference>
<dbReference type="RefSeq" id="WP_144981098.1">
    <property type="nucleotide sequence ID" value="NZ_CP037920.1"/>
</dbReference>
<feature type="transmembrane region" description="Helical" evidence="1">
    <location>
        <begin position="220"/>
        <end position="241"/>
    </location>
</feature>
<evidence type="ECO:0008006" key="4">
    <source>
        <dbReference type="Google" id="ProtNLM"/>
    </source>
</evidence>
<dbReference type="EMBL" id="CP037920">
    <property type="protein sequence ID" value="QDT95153.1"/>
    <property type="molecule type" value="Genomic_DNA"/>
</dbReference>
<evidence type="ECO:0000313" key="2">
    <source>
        <dbReference type="EMBL" id="QDT95153.1"/>
    </source>
</evidence>
<feature type="transmembrane region" description="Helical" evidence="1">
    <location>
        <begin position="301"/>
        <end position="320"/>
    </location>
</feature>
<dbReference type="PANTHER" id="PTHR43044:SF1">
    <property type="entry name" value="QUINOL:CYTOCHROME C OXIDOREDUCTASE QUINONE-BINDING SUBUNIT 2"/>
    <property type="match status" value="1"/>
</dbReference>
<name>A0A517VQ91_9PLAN</name>